<keyword evidence="1" id="KW-0489">Methyltransferase</keyword>
<evidence type="ECO:0000313" key="6">
    <source>
        <dbReference type="EMBL" id="KAF0716275.1"/>
    </source>
</evidence>
<name>A0A6A4ZZM4_APHAT</name>
<gene>
    <name evidence="6" type="ORF">AaE_011152</name>
</gene>
<reference evidence="6 7" key="1">
    <citation type="submission" date="2019-06" db="EMBL/GenBank/DDBJ databases">
        <title>Genomics analysis of Aphanomyces spp. identifies a new class of oomycete effector associated with host adaptation.</title>
        <authorList>
            <person name="Gaulin E."/>
        </authorList>
    </citation>
    <scope>NUCLEOTIDE SEQUENCE [LARGE SCALE GENOMIC DNA]</scope>
    <source>
        <strain evidence="6 7">E</strain>
    </source>
</reference>
<dbReference type="Pfam" id="PF13847">
    <property type="entry name" value="Methyltransf_31"/>
    <property type="match status" value="1"/>
</dbReference>
<dbReference type="GO" id="GO:0032259">
    <property type="term" value="P:methylation"/>
    <property type="evidence" value="ECO:0007669"/>
    <property type="project" value="UniProtKB-KW"/>
</dbReference>
<feature type="domain" description="Methyltransferase" evidence="4">
    <location>
        <begin position="123"/>
        <end position="281"/>
    </location>
</feature>
<dbReference type="GO" id="GO:0036009">
    <property type="term" value="F:protein-glutamine N-methyltransferase activity"/>
    <property type="evidence" value="ECO:0007669"/>
    <property type="project" value="TreeGrafter"/>
</dbReference>
<accession>A0A6A4ZZM4</accession>
<comment type="caution">
    <text evidence="6">The sequence shown here is derived from an EMBL/GenBank/DDBJ whole genome shotgun (WGS) entry which is preliminary data.</text>
</comment>
<dbReference type="VEuPathDB" id="FungiDB:H257_07274"/>
<dbReference type="InterPro" id="IPR004556">
    <property type="entry name" value="HemK-like"/>
</dbReference>
<sequence length="335" mass="37228">MPRQAMIRRCVSTIRDAKARLVGRGLASSDVTTLLSHAHDPPLSRESLYLHPDKLVRRTLLTPLESQRLELLTSRRLGGEPLAYVVGVKEFWSLPFKVTSDTLIPRPDSELLIETLLCLHAKDSPLRILDIGTGSGCLLVAALTEFPSACGVAIDISPAALAVAQTNATTHDVASRAMFIEQDLRRLDNISHWSTPPPFDIVLCNPPYISVDEIPHMDTDGRILSFRLGSNQQQTYGIMDAVVAYEPHEALFAAKDGLALYSDMRHPLLHRLLRPGGHVLFEVGFRQAQRVCDMYLSASFQRSNTLDQVIFQDIQGIDRVVVLQSPTDSKEFVQK</sequence>
<evidence type="ECO:0000256" key="3">
    <source>
        <dbReference type="ARBA" id="ARBA00022691"/>
    </source>
</evidence>
<dbReference type="AlphaFoldDB" id="A0A6A4ZZM4"/>
<evidence type="ECO:0000259" key="5">
    <source>
        <dbReference type="Pfam" id="PF17827"/>
    </source>
</evidence>
<evidence type="ECO:0000259" key="4">
    <source>
        <dbReference type="Pfam" id="PF13847"/>
    </source>
</evidence>
<dbReference type="Gene3D" id="1.10.8.10">
    <property type="entry name" value="DNA helicase RuvA subunit, C-terminal domain"/>
    <property type="match status" value="1"/>
</dbReference>
<protein>
    <recommendedName>
        <fullName evidence="8">Peptide chain release factor N(5)-glutamine methyltransferase</fullName>
    </recommendedName>
</protein>
<proteinExistence type="predicted"/>
<organism evidence="6 7">
    <name type="scientific">Aphanomyces astaci</name>
    <name type="common">Crayfish plague agent</name>
    <dbReference type="NCBI Taxonomy" id="112090"/>
    <lineage>
        <taxon>Eukaryota</taxon>
        <taxon>Sar</taxon>
        <taxon>Stramenopiles</taxon>
        <taxon>Oomycota</taxon>
        <taxon>Saprolegniomycetes</taxon>
        <taxon>Saprolegniales</taxon>
        <taxon>Verrucalvaceae</taxon>
        <taxon>Aphanomyces</taxon>
    </lineage>
</organism>
<evidence type="ECO:0008006" key="8">
    <source>
        <dbReference type="Google" id="ProtNLM"/>
    </source>
</evidence>
<evidence type="ECO:0000256" key="2">
    <source>
        <dbReference type="ARBA" id="ARBA00022679"/>
    </source>
</evidence>
<dbReference type="GO" id="GO:0003676">
    <property type="term" value="F:nucleic acid binding"/>
    <property type="evidence" value="ECO:0007669"/>
    <property type="project" value="InterPro"/>
</dbReference>
<dbReference type="EMBL" id="VJMI01016876">
    <property type="protein sequence ID" value="KAF0716275.1"/>
    <property type="molecule type" value="Genomic_DNA"/>
</dbReference>
<dbReference type="InterPro" id="IPR040758">
    <property type="entry name" value="PrmC_N"/>
</dbReference>
<dbReference type="Pfam" id="PF17827">
    <property type="entry name" value="PrmC_N"/>
    <property type="match status" value="1"/>
</dbReference>
<dbReference type="PANTHER" id="PTHR18895">
    <property type="entry name" value="HEMK METHYLTRANSFERASE"/>
    <property type="match status" value="1"/>
</dbReference>
<dbReference type="CDD" id="cd02440">
    <property type="entry name" value="AdoMet_MTases"/>
    <property type="match status" value="1"/>
</dbReference>
<dbReference type="Proteomes" id="UP000469452">
    <property type="component" value="Unassembled WGS sequence"/>
</dbReference>
<evidence type="ECO:0000313" key="7">
    <source>
        <dbReference type="Proteomes" id="UP000469452"/>
    </source>
</evidence>
<keyword evidence="3" id="KW-0949">S-adenosyl-L-methionine</keyword>
<dbReference type="PROSITE" id="PS00092">
    <property type="entry name" value="N6_MTASE"/>
    <property type="match status" value="1"/>
</dbReference>
<feature type="domain" description="Release factor glutamine methyltransferase N-terminal" evidence="5">
    <location>
        <begin position="14"/>
        <end position="87"/>
    </location>
</feature>
<dbReference type="InterPro" id="IPR025714">
    <property type="entry name" value="Methyltranfer_dom"/>
</dbReference>
<dbReference type="NCBIfam" id="TIGR00536">
    <property type="entry name" value="hemK_fam"/>
    <property type="match status" value="1"/>
</dbReference>
<dbReference type="SUPFAM" id="SSF53335">
    <property type="entry name" value="S-adenosyl-L-methionine-dependent methyltransferases"/>
    <property type="match status" value="1"/>
</dbReference>
<dbReference type="PANTHER" id="PTHR18895:SF74">
    <property type="entry name" value="MTRF1L RELEASE FACTOR GLUTAMINE METHYLTRANSFERASE"/>
    <property type="match status" value="1"/>
</dbReference>
<keyword evidence="2" id="KW-0808">Transferase</keyword>
<dbReference type="InterPro" id="IPR029063">
    <property type="entry name" value="SAM-dependent_MTases_sf"/>
</dbReference>
<evidence type="ECO:0000256" key="1">
    <source>
        <dbReference type="ARBA" id="ARBA00022603"/>
    </source>
</evidence>
<dbReference type="Gene3D" id="3.40.50.150">
    <property type="entry name" value="Vaccinia Virus protein VP39"/>
    <property type="match status" value="1"/>
</dbReference>
<dbReference type="InterPro" id="IPR002052">
    <property type="entry name" value="DNA_methylase_N6_adenine_CS"/>
</dbReference>
<dbReference type="InterPro" id="IPR050320">
    <property type="entry name" value="N5-glutamine_MTase"/>
</dbReference>